<dbReference type="AlphaFoldDB" id="A0A8X7TL50"/>
<evidence type="ECO:0008006" key="8">
    <source>
        <dbReference type="Google" id="ProtNLM"/>
    </source>
</evidence>
<keyword evidence="7" id="KW-1185">Reference proteome</keyword>
<evidence type="ECO:0000313" key="7">
    <source>
        <dbReference type="Proteomes" id="UP000886595"/>
    </source>
</evidence>
<dbReference type="Pfam" id="PF04117">
    <property type="entry name" value="Mpv17_PMP22"/>
    <property type="match status" value="2"/>
</dbReference>
<dbReference type="InterPro" id="IPR007248">
    <property type="entry name" value="Mpv17_PMP22"/>
</dbReference>
<dbReference type="PANTHER" id="PTHR11266:SF18">
    <property type="entry name" value="OS12G0508100 PROTEIN"/>
    <property type="match status" value="1"/>
</dbReference>
<accession>A0A8X7TL50</accession>
<sequence>MTGALFRNAASDAARILRSHRTATANPLGKVDLLPRGDVRRFQPRPYFRTPQFLGRSKETGVSPRSLISGFCSSSSSSTTASTASFVKTGFMGWYMSMLKTRPVLTKSVTSSLIYIAADLSSQTIPQASSESYDFVRTARMAGYGLLILGPTLHYWFNLMSRLFPKRDLITTFKKMAMGQTVYGPTMNVIFFSLNAALQGENGTEIVARLKRDLLPTMMNGVMYWPMCDFITFKFFPVHLQSEQKRFSFHLVFAHSGLFSEIWSKEKKYVNKWLKCGNVRHERNTWLLLKVVSQSKAVRVRDHDIDRANVNSSFRQPRKVHNLKIVWGRLVFDPEFCFISSSSSPPPLFKTLPRNPRSYIASMTGALFRNAASDAARILRSHRTATANPLGKVDLLPRGDVRRFQPRPYFRTPQFLGRSKETGVSPRSLISGFCSSSSSSSTTASTASFVKTGFMGWYMSMLKTRPVLTKSVTSSLIYIAADLSSQTIPQASSESYDFVRTARMAGYGLLILGPTLHYWFNLMSRLFPKRDLITTFKKMAMGQTVYGPTMNVIFFSLNAALQGENGTEIVARLKRDLLPTMMNGVMYWPMCDFITFKFFPVHLQPLVSNSFSYLWTIYITYMAGREKPTAIAS</sequence>
<dbReference type="EMBL" id="JAAMPC010000113">
    <property type="protein sequence ID" value="KAG2244086.1"/>
    <property type="molecule type" value="Genomic_DNA"/>
</dbReference>
<organism evidence="6 7">
    <name type="scientific">Brassica carinata</name>
    <name type="common">Ethiopian mustard</name>
    <name type="synonym">Abyssinian cabbage</name>
    <dbReference type="NCBI Taxonomy" id="52824"/>
    <lineage>
        <taxon>Eukaryota</taxon>
        <taxon>Viridiplantae</taxon>
        <taxon>Streptophyta</taxon>
        <taxon>Embryophyta</taxon>
        <taxon>Tracheophyta</taxon>
        <taxon>Spermatophyta</taxon>
        <taxon>Magnoliopsida</taxon>
        <taxon>eudicotyledons</taxon>
        <taxon>Gunneridae</taxon>
        <taxon>Pentapetalae</taxon>
        <taxon>rosids</taxon>
        <taxon>malvids</taxon>
        <taxon>Brassicales</taxon>
        <taxon>Brassicaceae</taxon>
        <taxon>Brassiceae</taxon>
        <taxon>Brassica</taxon>
    </lineage>
</organism>
<keyword evidence="3" id="KW-0812">Transmembrane</keyword>
<evidence type="ECO:0000256" key="1">
    <source>
        <dbReference type="ARBA" id="ARBA00004141"/>
    </source>
</evidence>
<proteinExistence type="inferred from homology"/>
<dbReference type="Proteomes" id="UP000886595">
    <property type="component" value="Unassembled WGS sequence"/>
</dbReference>
<gene>
    <name evidence="6" type="ORF">Bca52824_094080</name>
</gene>
<comment type="caution">
    <text evidence="6">The sequence shown here is derived from an EMBL/GenBank/DDBJ whole genome shotgun (WGS) entry which is preliminary data.</text>
</comment>
<evidence type="ECO:0000313" key="6">
    <source>
        <dbReference type="EMBL" id="KAG2244086.1"/>
    </source>
</evidence>
<dbReference type="GO" id="GO:0005737">
    <property type="term" value="C:cytoplasm"/>
    <property type="evidence" value="ECO:0007669"/>
    <property type="project" value="TreeGrafter"/>
</dbReference>
<dbReference type="GO" id="GO:0016020">
    <property type="term" value="C:membrane"/>
    <property type="evidence" value="ECO:0007669"/>
    <property type="project" value="UniProtKB-SubCell"/>
</dbReference>
<keyword evidence="4" id="KW-1133">Transmembrane helix</keyword>
<protein>
    <recommendedName>
        <fullName evidence="8">PXMP2/4 family protein 4</fullName>
    </recommendedName>
</protein>
<reference evidence="6 7" key="1">
    <citation type="submission" date="2020-02" db="EMBL/GenBank/DDBJ databases">
        <authorList>
            <person name="Ma Q."/>
            <person name="Huang Y."/>
            <person name="Song X."/>
            <person name="Pei D."/>
        </authorList>
    </citation>
    <scope>NUCLEOTIDE SEQUENCE [LARGE SCALE GENOMIC DNA]</scope>
    <source>
        <strain evidence="6">Sxm20200214</strain>
        <tissue evidence="6">Leaf</tissue>
    </source>
</reference>
<comment type="similarity">
    <text evidence="2">Belongs to the peroxisomal membrane protein PXMP2/4 family.</text>
</comment>
<evidence type="ECO:0000256" key="3">
    <source>
        <dbReference type="ARBA" id="ARBA00022692"/>
    </source>
</evidence>
<dbReference type="OrthoDB" id="430207at2759"/>
<keyword evidence="5" id="KW-0472">Membrane</keyword>
<name>A0A8X7TL50_BRACI</name>
<evidence type="ECO:0000256" key="5">
    <source>
        <dbReference type="ARBA" id="ARBA00023136"/>
    </source>
</evidence>
<dbReference type="PANTHER" id="PTHR11266">
    <property type="entry name" value="PEROXISOMAL MEMBRANE PROTEIN 2, PXMP2 MPV17"/>
    <property type="match status" value="1"/>
</dbReference>
<evidence type="ECO:0000256" key="4">
    <source>
        <dbReference type="ARBA" id="ARBA00022989"/>
    </source>
</evidence>
<evidence type="ECO:0000256" key="2">
    <source>
        <dbReference type="ARBA" id="ARBA00006824"/>
    </source>
</evidence>
<comment type="subcellular location">
    <subcellularLocation>
        <location evidence="1">Membrane</location>
        <topology evidence="1">Multi-pass membrane protein</topology>
    </subcellularLocation>
</comment>